<feature type="region of interest" description="Disordered" evidence="1">
    <location>
        <begin position="97"/>
        <end position="118"/>
    </location>
</feature>
<evidence type="ECO:0000256" key="1">
    <source>
        <dbReference type="SAM" id="MobiDB-lite"/>
    </source>
</evidence>
<feature type="region of interest" description="Disordered" evidence="1">
    <location>
        <begin position="1"/>
        <end position="25"/>
    </location>
</feature>
<sequence length="118" mass="12388">MRTAHRREKQCAPGPLSRACSGVSRARPRVPALATIGVPPHALRGSPCDHISARRGVAKGAVRDARARRRRRHVDASLSVRRTPLCARGSPCAAFGAGAPQDGEGEPAVQAATRALEA</sequence>
<comment type="caution">
    <text evidence="2">The sequence shown here is derived from an EMBL/GenBank/DDBJ whole genome shotgun (WGS) entry which is preliminary data.</text>
</comment>
<reference evidence="2 3" key="1">
    <citation type="submission" date="2021-08" db="EMBL/GenBank/DDBJ databases">
        <title>Draft Genome Sequence of Phanerochaete sordida strain YK-624.</title>
        <authorList>
            <person name="Mori T."/>
            <person name="Dohra H."/>
            <person name="Suzuki T."/>
            <person name="Kawagishi H."/>
            <person name="Hirai H."/>
        </authorList>
    </citation>
    <scope>NUCLEOTIDE SEQUENCE [LARGE SCALE GENOMIC DNA]</scope>
    <source>
        <strain evidence="2 3">YK-624</strain>
    </source>
</reference>
<organism evidence="2 3">
    <name type="scientific">Phanerochaete sordida</name>
    <dbReference type="NCBI Taxonomy" id="48140"/>
    <lineage>
        <taxon>Eukaryota</taxon>
        <taxon>Fungi</taxon>
        <taxon>Dikarya</taxon>
        <taxon>Basidiomycota</taxon>
        <taxon>Agaricomycotina</taxon>
        <taxon>Agaricomycetes</taxon>
        <taxon>Polyporales</taxon>
        <taxon>Phanerochaetaceae</taxon>
        <taxon>Phanerochaete</taxon>
    </lineage>
</organism>
<name>A0A9P3LD52_9APHY</name>
<evidence type="ECO:0000313" key="3">
    <source>
        <dbReference type="Proteomes" id="UP000703269"/>
    </source>
</evidence>
<dbReference type="Proteomes" id="UP000703269">
    <property type="component" value="Unassembled WGS sequence"/>
</dbReference>
<gene>
    <name evidence="2" type="ORF">PsYK624_056500</name>
</gene>
<dbReference type="EMBL" id="BPQB01000013">
    <property type="protein sequence ID" value="GJE89547.1"/>
    <property type="molecule type" value="Genomic_DNA"/>
</dbReference>
<keyword evidence="3" id="KW-1185">Reference proteome</keyword>
<accession>A0A9P3LD52</accession>
<evidence type="ECO:0000313" key="2">
    <source>
        <dbReference type="EMBL" id="GJE89547.1"/>
    </source>
</evidence>
<proteinExistence type="predicted"/>
<dbReference type="AlphaFoldDB" id="A0A9P3LD52"/>
<protein>
    <submittedName>
        <fullName evidence="2">Uncharacterized protein</fullName>
    </submittedName>
</protein>